<dbReference type="PANTHER" id="PTHR24186">
    <property type="entry name" value="PROTEIN PHOSPHATASE 1 REGULATORY SUBUNIT"/>
    <property type="match status" value="1"/>
</dbReference>
<evidence type="ECO:0000256" key="3">
    <source>
        <dbReference type="PROSITE-ProRule" id="PRU00023"/>
    </source>
</evidence>
<evidence type="ECO:0000256" key="2">
    <source>
        <dbReference type="ARBA" id="ARBA00023043"/>
    </source>
</evidence>
<evidence type="ECO:0000256" key="1">
    <source>
        <dbReference type="ARBA" id="ARBA00022737"/>
    </source>
</evidence>
<dbReference type="AlphaFoldDB" id="A0ABD3SLM7"/>
<keyword evidence="4" id="KW-0812">Transmembrane</keyword>
<keyword evidence="4" id="KW-0472">Membrane</keyword>
<dbReference type="Proteomes" id="UP001634393">
    <property type="component" value="Unassembled WGS sequence"/>
</dbReference>
<dbReference type="SMART" id="SM00248">
    <property type="entry name" value="ANK"/>
    <property type="match status" value="5"/>
</dbReference>
<evidence type="ECO:0000313" key="6">
    <source>
        <dbReference type="Proteomes" id="UP001634393"/>
    </source>
</evidence>
<reference evidence="5 6" key="1">
    <citation type="submission" date="2024-12" db="EMBL/GenBank/DDBJ databases">
        <title>The unique morphological basis and parallel evolutionary history of personate flowers in Penstemon.</title>
        <authorList>
            <person name="Depatie T.H."/>
            <person name="Wessinger C.A."/>
        </authorList>
    </citation>
    <scope>NUCLEOTIDE SEQUENCE [LARGE SCALE GENOMIC DNA]</scope>
    <source>
        <strain evidence="5">WTNN_2</strain>
        <tissue evidence="5">Leaf</tissue>
    </source>
</reference>
<keyword evidence="4" id="KW-1133">Transmembrane helix</keyword>
<organism evidence="5 6">
    <name type="scientific">Penstemon smallii</name>
    <dbReference type="NCBI Taxonomy" id="265156"/>
    <lineage>
        <taxon>Eukaryota</taxon>
        <taxon>Viridiplantae</taxon>
        <taxon>Streptophyta</taxon>
        <taxon>Embryophyta</taxon>
        <taxon>Tracheophyta</taxon>
        <taxon>Spermatophyta</taxon>
        <taxon>Magnoliopsida</taxon>
        <taxon>eudicotyledons</taxon>
        <taxon>Gunneridae</taxon>
        <taxon>Pentapetalae</taxon>
        <taxon>asterids</taxon>
        <taxon>lamiids</taxon>
        <taxon>Lamiales</taxon>
        <taxon>Plantaginaceae</taxon>
        <taxon>Cheloneae</taxon>
        <taxon>Penstemon</taxon>
    </lineage>
</organism>
<dbReference type="PANTHER" id="PTHR24186:SF46">
    <property type="entry name" value="PROTEIN ACCELERATED CELL DEATH 6-LIKE"/>
    <property type="match status" value="1"/>
</dbReference>
<sequence>MWQINTKIYIYLYLAAKYGRLNNFSEVLDQVSATEHASFGDIVNKVSPAGNTILHLAAKYGNKRTEAYVHNLYCSDLYCITSSCKIWRCINGNSHGANSSILELYYQNNDEEYARYLAAKAGLVNCVSSILEFSTDQERINELFKNKSPIQVALKNKTRDVLEVMLNKNPSFIRLRDTKGRTPLHYAASLGNLVDVSYLLDNYAPCALQRDKSGSFPIHLALTGGHDFPDPGELLDSNGNNILHVAAISGRYNVVMFILYNPYFEELINMKNNQGNQLTWSALKSAGTPRSLSGKTQDRKTPTKTFMAGVYLVVSKLNWLGNVVLLTGSNFTIALVIVFVTLFFLGSANYPVLHRTVCLTIHFV</sequence>
<evidence type="ECO:0000256" key="4">
    <source>
        <dbReference type="SAM" id="Phobius"/>
    </source>
</evidence>
<dbReference type="InterPro" id="IPR036770">
    <property type="entry name" value="Ankyrin_rpt-contain_sf"/>
</dbReference>
<gene>
    <name evidence="5" type="ORF">ACJIZ3_021401</name>
</gene>
<evidence type="ECO:0000313" key="5">
    <source>
        <dbReference type="EMBL" id="KAL3825372.1"/>
    </source>
</evidence>
<keyword evidence="2 3" id="KW-0040">ANK repeat</keyword>
<evidence type="ECO:0008006" key="7">
    <source>
        <dbReference type="Google" id="ProtNLM"/>
    </source>
</evidence>
<proteinExistence type="predicted"/>
<dbReference type="EMBL" id="JBJXBP010000006">
    <property type="protein sequence ID" value="KAL3825372.1"/>
    <property type="molecule type" value="Genomic_DNA"/>
</dbReference>
<feature type="transmembrane region" description="Helical" evidence="4">
    <location>
        <begin position="319"/>
        <end position="345"/>
    </location>
</feature>
<dbReference type="PROSITE" id="PS50088">
    <property type="entry name" value="ANK_REPEAT"/>
    <property type="match status" value="1"/>
</dbReference>
<dbReference type="SUPFAM" id="SSF48403">
    <property type="entry name" value="Ankyrin repeat"/>
    <property type="match status" value="1"/>
</dbReference>
<dbReference type="Pfam" id="PF12796">
    <property type="entry name" value="Ank_2"/>
    <property type="match status" value="1"/>
</dbReference>
<feature type="repeat" description="ANK" evidence="3">
    <location>
        <begin position="179"/>
        <end position="211"/>
    </location>
</feature>
<dbReference type="InterPro" id="IPR002110">
    <property type="entry name" value="Ankyrin_rpt"/>
</dbReference>
<comment type="caution">
    <text evidence="5">The sequence shown here is derived from an EMBL/GenBank/DDBJ whole genome shotgun (WGS) entry which is preliminary data.</text>
</comment>
<dbReference type="Gene3D" id="1.25.40.20">
    <property type="entry name" value="Ankyrin repeat-containing domain"/>
    <property type="match status" value="2"/>
</dbReference>
<dbReference type="PROSITE" id="PS50297">
    <property type="entry name" value="ANK_REP_REGION"/>
    <property type="match status" value="1"/>
</dbReference>
<protein>
    <recommendedName>
        <fullName evidence="7">PGG domain-containing protein</fullName>
    </recommendedName>
</protein>
<keyword evidence="1" id="KW-0677">Repeat</keyword>
<keyword evidence="6" id="KW-1185">Reference proteome</keyword>
<name>A0ABD3SLM7_9LAMI</name>
<accession>A0ABD3SLM7</accession>